<sequence>MPLPFDLAASPKLIAGAGGLSLVMAARWVWKGQALAALFRYSAVLLAFVGVLAFADVVAFDSARAQELVRTLVRVATTGRLGVGTAAAGGVFASPRGSVRARAINALVRASAYASRARERVRT</sequence>
<dbReference type="GeneID" id="38472874"/>
<feature type="transmembrane region" description="Helical" evidence="1">
    <location>
        <begin position="12"/>
        <end position="30"/>
    </location>
</feature>
<evidence type="ECO:0000313" key="4">
    <source>
        <dbReference type="Proteomes" id="UP000277326"/>
    </source>
</evidence>
<dbReference type="AlphaFoldDB" id="A0A3M0CQH2"/>
<keyword evidence="1" id="KW-1133">Transmembrane helix</keyword>
<organism evidence="3 4">
    <name type="scientific">Haloplanus aerogenes</name>
    <dbReference type="NCBI Taxonomy" id="660522"/>
    <lineage>
        <taxon>Archaea</taxon>
        <taxon>Methanobacteriati</taxon>
        <taxon>Methanobacteriota</taxon>
        <taxon>Stenosarchaea group</taxon>
        <taxon>Halobacteria</taxon>
        <taxon>Halobacteriales</taxon>
        <taxon>Haloferacaceae</taxon>
        <taxon>Haloplanus</taxon>
    </lineage>
</organism>
<keyword evidence="5" id="KW-1185">Reference proteome</keyword>
<name>A0A3M0CQH2_9EURY</name>
<feature type="transmembrane region" description="Helical" evidence="1">
    <location>
        <begin position="37"/>
        <end position="60"/>
    </location>
</feature>
<dbReference type="Proteomes" id="UP000277326">
    <property type="component" value="Unassembled WGS sequence"/>
</dbReference>
<dbReference type="EMBL" id="REFS01000009">
    <property type="protein sequence ID" value="RMB09076.1"/>
    <property type="molecule type" value="Genomic_DNA"/>
</dbReference>
<dbReference type="EMBL" id="CP034145">
    <property type="protein sequence ID" value="AZH26832.1"/>
    <property type="molecule type" value="Genomic_DNA"/>
</dbReference>
<evidence type="ECO:0000313" key="5">
    <source>
        <dbReference type="Proteomes" id="UP000282007"/>
    </source>
</evidence>
<evidence type="ECO:0000256" key="1">
    <source>
        <dbReference type="SAM" id="Phobius"/>
    </source>
</evidence>
<evidence type="ECO:0000313" key="3">
    <source>
        <dbReference type="EMBL" id="RMB09076.1"/>
    </source>
</evidence>
<dbReference type="RefSeq" id="WP_121921976.1">
    <property type="nucleotide sequence ID" value="NZ_CP034145.1"/>
</dbReference>
<evidence type="ECO:0000313" key="2">
    <source>
        <dbReference type="EMBL" id="AZH26832.1"/>
    </source>
</evidence>
<reference evidence="3 4" key="1">
    <citation type="journal article" date="2015" name="Stand. Genomic Sci.">
        <title>Genomic Encyclopedia of Bacterial and Archaeal Type Strains, Phase III: the genomes of soil and plant-associated and newly described type strains.</title>
        <authorList>
            <person name="Whitman W.B."/>
            <person name="Woyke T."/>
            <person name="Klenk H.P."/>
            <person name="Zhou Y."/>
            <person name="Lilburn T.G."/>
            <person name="Beck B.J."/>
            <person name="De Vos P."/>
            <person name="Vandamme P."/>
            <person name="Eisen J.A."/>
            <person name="Garrity G."/>
            <person name="Hugenholtz P."/>
            <person name="Kyrpides N.C."/>
        </authorList>
    </citation>
    <scope>NUCLEOTIDE SEQUENCE [LARGE SCALE GENOMIC DNA]</scope>
    <source>
        <strain evidence="3 4">CGMCC 1.10124</strain>
    </source>
</reference>
<proteinExistence type="predicted"/>
<reference evidence="2 5" key="2">
    <citation type="submission" date="2018-07" db="EMBL/GenBank/DDBJ databases">
        <title>Genome sequences of Haloplanus aerogenes JCM 16430T.</title>
        <authorList>
            <person name="Kim Y.B."/>
            <person name="Roh S.W."/>
        </authorList>
    </citation>
    <scope>NUCLEOTIDE SEQUENCE [LARGE SCALE GENOMIC DNA]</scope>
    <source>
        <strain evidence="2 5">JCM 16430</strain>
    </source>
</reference>
<gene>
    <name evidence="3" type="ORF">ATH50_3446</name>
    <name evidence="2" type="ORF">DU502_16270</name>
</gene>
<dbReference type="KEGG" id="haer:DU502_16270"/>
<protein>
    <submittedName>
        <fullName evidence="3">Uncharacterized protein</fullName>
    </submittedName>
</protein>
<reference evidence="3" key="3">
    <citation type="submission" date="2018-10" db="EMBL/GenBank/DDBJ databases">
        <authorList>
            <person name="Whitman W."/>
            <person name="Huntemann M."/>
            <person name="Clum A."/>
            <person name="Pillay M."/>
            <person name="Palaniappan K."/>
            <person name="Varghese N."/>
            <person name="Mikhailova N."/>
            <person name="Stamatis D."/>
            <person name="Reddy T."/>
            <person name="Daum C."/>
            <person name="Shapiro N."/>
            <person name="Ivanova N."/>
            <person name="Kyrpides N."/>
            <person name="Woyke T."/>
        </authorList>
    </citation>
    <scope>NUCLEOTIDE SEQUENCE</scope>
    <source>
        <strain evidence="3">CGMCC 1.10124</strain>
    </source>
</reference>
<dbReference type="Proteomes" id="UP000282007">
    <property type="component" value="Chromosome"/>
</dbReference>
<keyword evidence="1" id="KW-0472">Membrane</keyword>
<keyword evidence="1" id="KW-0812">Transmembrane</keyword>
<accession>A0A3M0CQH2</accession>